<evidence type="ECO:0000256" key="1">
    <source>
        <dbReference type="ARBA" id="ARBA00005061"/>
    </source>
</evidence>
<dbReference type="Pfam" id="PF10131">
    <property type="entry name" value="PTPS_related"/>
    <property type="match status" value="1"/>
</dbReference>
<reference evidence="7 8" key="1">
    <citation type="submission" date="2022-04" db="EMBL/GenBank/DDBJ databases">
        <title>Genome sequence of C. roseum typestrain.</title>
        <authorList>
            <person name="Poehlein A."/>
            <person name="Schoch T."/>
            <person name="Duerre P."/>
            <person name="Daniel R."/>
        </authorList>
    </citation>
    <scope>NUCLEOTIDE SEQUENCE [LARGE SCALE GENOMIC DNA]</scope>
    <source>
        <strain evidence="7 8">DSM 7320</strain>
    </source>
</reference>
<evidence type="ECO:0000256" key="5">
    <source>
        <dbReference type="ARBA" id="ARBA00031449"/>
    </source>
</evidence>
<dbReference type="AlphaFoldDB" id="A0A1S8L370"/>
<dbReference type="InterPro" id="IPR017543">
    <property type="entry name" value="6-PTP_synth-rel_bac"/>
</dbReference>
<dbReference type="EMBL" id="CP096983">
    <property type="protein sequence ID" value="URZ12553.1"/>
    <property type="molecule type" value="Genomic_DNA"/>
</dbReference>
<sequence>MEFEGYIYKFKLNASHSVLINNKRGTVHAHTFIISLRVKVYYDTFLLYNKMERVVEDYLKRYEEKELNKVEPFNKIEPTLENIGNVLFEEFTKVFDKKKVQLIKLEISETPSRVYVVNSYSRKDKERHENKVKKVILDGILTLCTEELIKGFKEHEREEKVVEEEVREKEIEIEEVRAHRKVNNDITKKYSVKKRVVISVICIIFSAVALLYYLWNVGGYPWGIDTYGHIFKGEFLYRNLRQGNLYPLFTKYWYNGVQPFRYWAPLSYYVFSVCEFLMSGNTLNAYLIFIILLFLIGALGWLIWGIREKCVFTALVLGILWFFLPENLKVLFYEGNIPRAVITVLLPYLFYFLWDFVEYDKKWSILPMTLFMTLITFTHLMISAMVGVASFMFLFIYSIIFKKILKPIQCIIAMFMGIAICGVWLYPALKGGLTSMNSDATSEVMKFFSAKFAVALNPFIRLTPDGKNGMFYYGLSVFLVALFGIVLSKKKSLPGFITSVIILLASTTAFLPIVSKLPLNQLFWMIRFAPIAYALFIISFLNWKSLKKYIKITVIIIIIADSMLSFRFSLYPEGRNLDSEKVLSKAKDIAQQRISLLDDSTFASYASYYICNGENKSTYSYGWAWQGAATANNIVLLNTAMGNGYYKYMFDRSMEMGCDTVVLRKSVLKKSKDNFKDIVYAAGLLGYKLYFQNDDSYIFHLNTPKTFGVITEYEGLCIGKSSESLPLLYPDFRKGSSDNIEDYSLKELMKYKVIYLSGFSYNLRAEAEKMITKLSENGVKIIIDMNRIPADNITNRMIFLGVTSEPITFNNRMPNLFFDKEKYEEKVAFKEEYKKWNTVYLEKLPEIQGFSWVKDKKLAFLGTGTKKNKNVYFLGFNLLFNGMTNEDHKSIDIMSRIIGKSFLNTPKREIVPIDISYGKNSIRINSPKNNVNTTLAYLDAYKGDKKIYKDQNLLNVDKKGVTNILIDYPYLRKGIAVSLMGIIGLIILISFVFKGKGEGIEKNT</sequence>
<evidence type="ECO:0000256" key="2">
    <source>
        <dbReference type="ARBA" id="ARBA00008900"/>
    </source>
</evidence>
<dbReference type="SUPFAM" id="SSF55620">
    <property type="entry name" value="Tetrahydrobiopterin biosynthesis enzymes-like"/>
    <property type="match status" value="1"/>
</dbReference>
<dbReference type="NCBIfam" id="TIGR03112">
    <property type="entry name" value="6_pyr_pter_rel"/>
    <property type="match status" value="1"/>
</dbReference>
<dbReference type="Pfam" id="PF01242">
    <property type="entry name" value="PTPS"/>
    <property type="match status" value="1"/>
</dbReference>
<evidence type="ECO:0000256" key="4">
    <source>
        <dbReference type="ARBA" id="ARBA00018141"/>
    </source>
</evidence>
<dbReference type="EC" id="4.1.2.50" evidence="3"/>
<dbReference type="InterPro" id="IPR007115">
    <property type="entry name" value="6-PTP_synth/QueD"/>
</dbReference>
<dbReference type="InterPro" id="IPR018776">
    <property type="entry name" value="Membrane_prot_PTPS-rel_domain"/>
</dbReference>
<dbReference type="GO" id="GO:0070497">
    <property type="term" value="F:6-carboxytetrahydropterin synthase activity"/>
    <property type="evidence" value="ECO:0007669"/>
    <property type="project" value="UniProtKB-EC"/>
</dbReference>
<evidence type="ECO:0000256" key="6">
    <source>
        <dbReference type="ARBA" id="ARBA00048807"/>
    </source>
</evidence>
<comment type="catalytic activity">
    <reaction evidence="6">
        <text>7,8-dihydroneopterin 3'-triphosphate + H2O = 6-carboxy-5,6,7,8-tetrahydropterin + triphosphate + acetaldehyde + 2 H(+)</text>
        <dbReference type="Rhea" id="RHEA:27966"/>
        <dbReference type="ChEBI" id="CHEBI:15343"/>
        <dbReference type="ChEBI" id="CHEBI:15377"/>
        <dbReference type="ChEBI" id="CHEBI:15378"/>
        <dbReference type="ChEBI" id="CHEBI:18036"/>
        <dbReference type="ChEBI" id="CHEBI:58462"/>
        <dbReference type="ChEBI" id="CHEBI:61032"/>
        <dbReference type="EC" id="4.1.2.50"/>
    </reaction>
</comment>
<dbReference type="KEGG" id="crw:CROST_032750"/>
<evidence type="ECO:0000313" key="7">
    <source>
        <dbReference type="EMBL" id="URZ12553.1"/>
    </source>
</evidence>
<proteinExistence type="inferred from homology"/>
<dbReference type="Gene3D" id="3.30.479.10">
    <property type="entry name" value="6-pyruvoyl tetrahydropterin synthase/QueD"/>
    <property type="match status" value="1"/>
</dbReference>
<protein>
    <recommendedName>
        <fullName evidence="4">6-carboxy-5,6,7,8-tetrahydropterin synthase</fullName>
        <ecNumber evidence="3">4.1.2.50</ecNumber>
    </recommendedName>
    <alternativeName>
        <fullName evidence="5">Queuosine biosynthesis protein QueD</fullName>
    </alternativeName>
</protein>
<dbReference type="Proteomes" id="UP000190951">
    <property type="component" value="Chromosome"/>
</dbReference>
<evidence type="ECO:0000256" key="3">
    <source>
        <dbReference type="ARBA" id="ARBA00012982"/>
    </source>
</evidence>
<comment type="similarity">
    <text evidence="2">Belongs to the PTPS family. QueD subfamily.</text>
</comment>
<comment type="pathway">
    <text evidence="1">Purine metabolism; 7-cyano-7-deazaguanine biosynthesis.</text>
</comment>
<dbReference type="InterPro" id="IPR038418">
    <property type="entry name" value="6-PTP_synth/QueD_sf"/>
</dbReference>
<name>A0A1S8L370_9CLOT</name>
<dbReference type="STRING" id="84029.CROST_28480"/>
<keyword evidence="8" id="KW-1185">Reference proteome</keyword>
<evidence type="ECO:0000313" key="8">
    <source>
        <dbReference type="Proteomes" id="UP000190951"/>
    </source>
</evidence>
<organism evidence="7 8">
    <name type="scientific">Clostridium felsineum</name>
    <dbReference type="NCBI Taxonomy" id="36839"/>
    <lineage>
        <taxon>Bacteria</taxon>
        <taxon>Bacillati</taxon>
        <taxon>Bacillota</taxon>
        <taxon>Clostridia</taxon>
        <taxon>Eubacteriales</taxon>
        <taxon>Clostridiaceae</taxon>
        <taxon>Clostridium</taxon>
    </lineage>
</organism>
<accession>A0A1S8L370</accession>
<gene>
    <name evidence="7" type="ORF">CROST_032750</name>
</gene>
<dbReference type="RefSeq" id="WP_077835457.1">
    <property type="nucleotide sequence ID" value="NZ_CP096983.1"/>
</dbReference>